<dbReference type="PANTHER" id="PTHR22911:SF6">
    <property type="entry name" value="SOLUTE CARRIER FAMILY 35 MEMBER G1"/>
    <property type="match status" value="1"/>
</dbReference>
<proteinExistence type="inferred from homology"/>
<dbReference type="InterPro" id="IPR000620">
    <property type="entry name" value="EamA_dom"/>
</dbReference>
<feature type="domain" description="EamA" evidence="7">
    <location>
        <begin position="2"/>
        <end position="128"/>
    </location>
</feature>
<dbReference type="SUPFAM" id="SSF103481">
    <property type="entry name" value="Multidrug resistance efflux transporter EmrE"/>
    <property type="match status" value="2"/>
</dbReference>
<feature type="transmembrane region" description="Helical" evidence="6">
    <location>
        <begin position="138"/>
        <end position="156"/>
    </location>
</feature>
<dbReference type="KEGG" id="taw:EI545_01870"/>
<evidence type="ECO:0000313" key="8">
    <source>
        <dbReference type="EMBL" id="AZL60981.1"/>
    </source>
</evidence>
<evidence type="ECO:0000256" key="6">
    <source>
        <dbReference type="SAM" id="Phobius"/>
    </source>
</evidence>
<feature type="transmembrane region" description="Helical" evidence="6">
    <location>
        <begin position="198"/>
        <end position="215"/>
    </location>
</feature>
<gene>
    <name evidence="8" type="ORF">EI545_01870</name>
</gene>
<keyword evidence="4 6" id="KW-1133">Transmembrane helix</keyword>
<dbReference type="AlphaFoldDB" id="A0A3S8UBP9"/>
<keyword evidence="5 6" id="KW-0472">Membrane</keyword>
<feature type="domain" description="EamA" evidence="7">
    <location>
        <begin position="137"/>
        <end position="269"/>
    </location>
</feature>
<feature type="transmembrane region" description="Helical" evidence="6">
    <location>
        <begin position="168"/>
        <end position="186"/>
    </location>
</feature>
<evidence type="ECO:0000256" key="5">
    <source>
        <dbReference type="ARBA" id="ARBA00023136"/>
    </source>
</evidence>
<accession>A0A3S8UBP9</accession>
<reference evidence="8 9" key="1">
    <citation type="submission" date="2018-12" db="EMBL/GenBank/DDBJ databases">
        <title>Complete genome sequencing of Tabrizicola sp. K13M18.</title>
        <authorList>
            <person name="Bae J.-W."/>
        </authorList>
    </citation>
    <scope>NUCLEOTIDE SEQUENCE [LARGE SCALE GENOMIC DNA]</scope>
    <source>
        <strain evidence="8 9">K13M18</strain>
    </source>
</reference>
<evidence type="ECO:0000259" key="7">
    <source>
        <dbReference type="Pfam" id="PF00892"/>
    </source>
</evidence>
<dbReference type="GO" id="GO:0016020">
    <property type="term" value="C:membrane"/>
    <property type="evidence" value="ECO:0007669"/>
    <property type="project" value="UniProtKB-SubCell"/>
</dbReference>
<organism evidence="8 9">
    <name type="scientific">Tabrizicola piscis</name>
    <dbReference type="NCBI Taxonomy" id="2494374"/>
    <lineage>
        <taxon>Bacteria</taxon>
        <taxon>Pseudomonadati</taxon>
        <taxon>Pseudomonadota</taxon>
        <taxon>Alphaproteobacteria</taxon>
        <taxon>Rhodobacterales</taxon>
        <taxon>Paracoccaceae</taxon>
        <taxon>Tabrizicola</taxon>
    </lineage>
</organism>
<feature type="transmembrane region" description="Helical" evidence="6">
    <location>
        <begin position="87"/>
        <end position="105"/>
    </location>
</feature>
<evidence type="ECO:0000256" key="4">
    <source>
        <dbReference type="ARBA" id="ARBA00022989"/>
    </source>
</evidence>
<dbReference type="InterPro" id="IPR037185">
    <property type="entry name" value="EmrE-like"/>
</dbReference>
<evidence type="ECO:0000256" key="2">
    <source>
        <dbReference type="ARBA" id="ARBA00009853"/>
    </source>
</evidence>
<feature type="transmembrane region" description="Helical" evidence="6">
    <location>
        <begin position="61"/>
        <end position="81"/>
    </location>
</feature>
<feature type="transmembrane region" description="Helical" evidence="6">
    <location>
        <begin position="30"/>
        <end position="49"/>
    </location>
</feature>
<dbReference type="Pfam" id="PF00892">
    <property type="entry name" value="EamA"/>
    <property type="match status" value="2"/>
</dbReference>
<feature type="transmembrane region" description="Helical" evidence="6">
    <location>
        <begin position="114"/>
        <end position="132"/>
    </location>
</feature>
<name>A0A3S8UBP9_9RHOB</name>
<comment type="subcellular location">
    <subcellularLocation>
        <location evidence="1">Membrane</location>
        <topology evidence="1">Multi-pass membrane protein</topology>
    </subcellularLocation>
</comment>
<keyword evidence="9" id="KW-1185">Reference proteome</keyword>
<dbReference type="Gene3D" id="1.10.3730.20">
    <property type="match status" value="1"/>
</dbReference>
<dbReference type="OrthoDB" id="9810329at2"/>
<evidence type="ECO:0000256" key="3">
    <source>
        <dbReference type="ARBA" id="ARBA00022692"/>
    </source>
</evidence>
<sequence length="285" mass="30179">MIGAIAAFSSMAVATRQINGAHDTFEILAYRSMIGWAIVVAVAAAMGQLRRIRTDRLGSHVVRNVFHFSGQALWFWAITMIPLAQVFALEFTSPIWVILLSPLVLGEQLTRRKLLAAAFGFCGILIVARPDFGQLDLGVVAATGAAFFFAATTLMTKALTKGEAIVGILFWLTLMQAVFGSVAMLADGQVALPTLATLPWLTLIGIAGVTAHLCLTSALSLAPASTVVPVDFARLPVIAAIGAIFYAEPVEATLFVGAGLIFLGIWINLRGNVSSLPQAISVTKP</sequence>
<keyword evidence="3 6" id="KW-0812">Transmembrane</keyword>
<feature type="transmembrane region" description="Helical" evidence="6">
    <location>
        <begin position="252"/>
        <end position="269"/>
    </location>
</feature>
<dbReference type="PANTHER" id="PTHR22911">
    <property type="entry name" value="ACYL-MALONYL CONDENSING ENZYME-RELATED"/>
    <property type="match status" value="1"/>
</dbReference>
<evidence type="ECO:0000256" key="1">
    <source>
        <dbReference type="ARBA" id="ARBA00004141"/>
    </source>
</evidence>
<protein>
    <submittedName>
        <fullName evidence="8">DMT family transporter</fullName>
    </submittedName>
</protein>
<comment type="similarity">
    <text evidence="2">Belongs to the drug/metabolite transporter (DMT) superfamily. 10 TMS drug/metabolite exporter (DME) (TC 2.A.7.3) family.</text>
</comment>
<feature type="transmembrane region" description="Helical" evidence="6">
    <location>
        <begin position="227"/>
        <end position="246"/>
    </location>
</feature>
<dbReference type="EMBL" id="CP034328">
    <property type="protein sequence ID" value="AZL60981.1"/>
    <property type="molecule type" value="Genomic_DNA"/>
</dbReference>
<dbReference type="Proteomes" id="UP000282002">
    <property type="component" value="Chromosome"/>
</dbReference>
<evidence type="ECO:0000313" key="9">
    <source>
        <dbReference type="Proteomes" id="UP000282002"/>
    </source>
</evidence>